<dbReference type="InterPro" id="IPR036921">
    <property type="entry name" value="PurM-like_N_sf"/>
</dbReference>
<evidence type="ECO:0000259" key="11">
    <source>
        <dbReference type="Pfam" id="PF02769"/>
    </source>
</evidence>
<comment type="caution">
    <text evidence="13">The sequence shown here is derived from an EMBL/GenBank/DDBJ whole genome shotgun (WGS) entry which is preliminary data.</text>
</comment>
<evidence type="ECO:0000313" key="13">
    <source>
        <dbReference type="EMBL" id="MFC7124676.1"/>
    </source>
</evidence>
<dbReference type="NCBIfam" id="TIGR01736">
    <property type="entry name" value="FGAM_synth_II"/>
    <property type="match status" value="1"/>
</dbReference>
<dbReference type="NCBIfam" id="NF002290">
    <property type="entry name" value="PRK01213.1"/>
    <property type="match status" value="1"/>
</dbReference>
<evidence type="ECO:0000256" key="9">
    <source>
        <dbReference type="SAM" id="MobiDB-lite"/>
    </source>
</evidence>
<dbReference type="InterPro" id="IPR036676">
    <property type="entry name" value="PurM-like_C_sf"/>
</dbReference>
<dbReference type="CDD" id="cd02203">
    <property type="entry name" value="PurL_repeat1"/>
    <property type="match status" value="1"/>
</dbReference>
<gene>
    <name evidence="8 13" type="primary">purL</name>
    <name evidence="13" type="ORF">ACFQJ7_01275</name>
</gene>
<feature type="binding site" evidence="8">
    <location>
        <position position="536"/>
    </location>
    <ligand>
        <name>ATP</name>
        <dbReference type="ChEBI" id="CHEBI:30616"/>
    </ligand>
</feature>
<dbReference type="InterPro" id="IPR041609">
    <property type="entry name" value="PurL_linker"/>
</dbReference>
<dbReference type="EC" id="6.3.5.3" evidence="8"/>
<comment type="caution">
    <text evidence="8">Lacks conserved residue(s) required for the propagation of feature annotation.</text>
</comment>
<keyword evidence="3 8" id="KW-0479">Metal-binding</keyword>
<evidence type="ECO:0000256" key="1">
    <source>
        <dbReference type="ARBA" id="ARBA00022490"/>
    </source>
</evidence>
<evidence type="ECO:0000313" key="14">
    <source>
        <dbReference type="Proteomes" id="UP001596414"/>
    </source>
</evidence>
<name>A0ABD5X0H9_9EURY</name>
<dbReference type="Pfam" id="PF02769">
    <property type="entry name" value="AIRS_C"/>
    <property type="match status" value="2"/>
</dbReference>
<dbReference type="InterPro" id="IPR016188">
    <property type="entry name" value="PurM-like_N"/>
</dbReference>
<feature type="binding site" evidence="8">
    <location>
        <position position="37"/>
    </location>
    <ligand>
        <name>ATP</name>
        <dbReference type="ChEBI" id="CHEBI:30616"/>
    </ligand>
</feature>
<dbReference type="Pfam" id="PF18072">
    <property type="entry name" value="FGAR-AT_linker"/>
    <property type="match status" value="1"/>
</dbReference>
<comment type="subunit">
    <text evidence="8">Monomer. Part of the FGAM synthase complex composed of 1 PurL, 1 PurQ and 2 PurS subunits.</text>
</comment>
<feature type="binding site" evidence="8">
    <location>
        <position position="105"/>
    </location>
    <ligand>
        <name>substrate</name>
    </ligand>
</feature>
<sequence length="737" mass="77236">MTLADSDRELVVAELGREPTTAEAALFENLWSEHCAYRSSRPLLSAFDSEDQQVVVGPGDDAAVVALPSDGDDKTYITLGIESHNHPSYVDPFDGAATGVGGIVRDTLSMGAYPIALADSLYFGDFDREHSRYLFEGVVEGISHYGNCIGVPTVTGSVAFHDDYEGNPLVNVACVGLIEDDDRLVTAEAQEPGNTLVLVGNSTGRDGLGGASFASEDLSEDAETEDRPAVQVGDPYTEKLLIEANERLIDENLIESARDLGAAGLGGASSEMVAKGDLGAHIKLDKVHQREPGMNGLEILISESQERMCYEVDPENVDRVQEIAERYDLGCSVIGEVTEGNYVCTVTEGEDQERETLVDVDAEFLGEGAPMNDLTMEEPTQPARDLPDIALTDAFEAVLSSPNTASKQWVYRQYDHEVQVRTAVAPGDDAAVLAVREAGIDAAEAASDSDDETGVGLAFSSGADPNWTDAAPYEGARAVALENATNVAAKGATPLAAVNCLNGGNPEKSDVYGGFGSIVDGLADMCSTLNTPVVGGNVSLYNDSPSGPIPPTPTLALVGTKDGYDAPSLSLDGTGELLVVGDYALAQATTARLGGSEYLAQFDGSDTFPTLPETPDELIETIAAVADAESTCATHDVSHGGLAVTLAEMVTADAGAAVEISGPNATELLFHEQAGRVVIETTKPEQVRDAFDGVAPVTQIGRATDSGTLSLSAGDSTIHVDDDTIAEYRETIGEELA</sequence>
<dbReference type="HAMAP" id="MF_00420">
    <property type="entry name" value="PurL_2"/>
    <property type="match status" value="1"/>
</dbReference>
<keyword evidence="7 8" id="KW-0460">Magnesium</keyword>
<feature type="binding site" evidence="8">
    <location>
        <begin position="83"/>
        <end position="86"/>
    </location>
    <ligand>
        <name>substrate</name>
    </ligand>
</feature>
<dbReference type="Pfam" id="PF00586">
    <property type="entry name" value="AIRS"/>
    <property type="match status" value="2"/>
</dbReference>
<feature type="binding site" evidence="8">
    <location>
        <position position="537"/>
    </location>
    <ligand>
        <name>Mg(2+)</name>
        <dbReference type="ChEBI" id="CHEBI:18420"/>
        <label>1</label>
    </ligand>
</feature>
<feature type="binding site" evidence="8">
    <location>
        <position position="106"/>
    </location>
    <ligand>
        <name>Mg(2+)</name>
        <dbReference type="ChEBI" id="CHEBI:18420"/>
        <label>2</label>
    </ligand>
</feature>
<evidence type="ECO:0000259" key="12">
    <source>
        <dbReference type="Pfam" id="PF18072"/>
    </source>
</evidence>
<evidence type="ECO:0000256" key="7">
    <source>
        <dbReference type="ARBA" id="ARBA00022842"/>
    </source>
</evidence>
<comment type="subcellular location">
    <subcellularLocation>
        <location evidence="8">Cytoplasm</location>
    </subcellularLocation>
</comment>
<dbReference type="PANTHER" id="PTHR43555:SF1">
    <property type="entry name" value="PHOSPHORIBOSYLFORMYLGLYCINAMIDINE SYNTHASE SUBUNIT PURL"/>
    <property type="match status" value="1"/>
</dbReference>
<evidence type="ECO:0000256" key="6">
    <source>
        <dbReference type="ARBA" id="ARBA00022840"/>
    </source>
</evidence>
<feature type="binding site" evidence="8">
    <location>
        <position position="539"/>
    </location>
    <ligand>
        <name>substrate</name>
    </ligand>
</feature>
<feature type="region of interest" description="Disordered" evidence="9">
    <location>
        <begin position="209"/>
        <end position="228"/>
    </location>
</feature>
<proteinExistence type="inferred from homology"/>
<accession>A0ABD5X0H9</accession>
<keyword evidence="5 8" id="KW-0658">Purine biosynthesis</keyword>
<dbReference type="AlphaFoldDB" id="A0ABD5X0H9"/>
<feature type="domain" description="PurM-like C-terminal" evidence="11">
    <location>
        <begin position="191"/>
        <end position="341"/>
    </location>
</feature>
<evidence type="ECO:0000259" key="10">
    <source>
        <dbReference type="Pfam" id="PF00586"/>
    </source>
</evidence>
<dbReference type="Gene3D" id="3.90.650.10">
    <property type="entry name" value="PurM-like C-terminal domain"/>
    <property type="match status" value="2"/>
</dbReference>
<evidence type="ECO:0000256" key="4">
    <source>
        <dbReference type="ARBA" id="ARBA00022741"/>
    </source>
</evidence>
<dbReference type="Proteomes" id="UP001596414">
    <property type="component" value="Unassembled WGS sequence"/>
</dbReference>
<comment type="pathway">
    <text evidence="8">Purine metabolism; IMP biosynthesis via de novo pathway; 5-amino-1-(5-phospho-D-ribosyl)imidazole from N(2)-formyl-N(1)-(5-phospho-D-ribosyl)glycinamide: step 1/2.</text>
</comment>
<keyword evidence="4 8" id="KW-0547">Nucleotide-binding</keyword>
<feature type="binding site" evidence="8">
    <location>
        <position position="82"/>
    </location>
    <ligand>
        <name>Mg(2+)</name>
        <dbReference type="ChEBI" id="CHEBI:18420"/>
        <label>1</label>
    </ligand>
</feature>
<dbReference type="GO" id="GO:0006189">
    <property type="term" value="P:'de novo' IMP biosynthetic process"/>
    <property type="evidence" value="ECO:0007669"/>
    <property type="project" value="UniProtKB-UniRule"/>
</dbReference>
<organism evidence="13 14">
    <name type="scientific">Halovenus rubra</name>
    <dbReference type="NCBI Taxonomy" id="869890"/>
    <lineage>
        <taxon>Archaea</taxon>
        <taxon>Methanobacteriati</taxon>
        <taxon>Methanobacteriota</taxon>
        <taxon>Stenosarchaea group</taxon>
        <taxon>Halobacteria</taxon>
        <taxon>Halobacteriales</taxon>
        <taxon>Haloarculaceae</taxon>
        <taxon>Halovenus</taxon>
    </lineage>
</organism>
<dbReference type="EMBL" id="JBHSZQ010000001">
    <property type="protein sequence ID" value="MFC7124676.1"/>
    <property type="molecule type" value="Genomic_DNA"/>
</dbReference>
<dbReference type="InterPro" id="IPR010074">
    <property type="entry name" value="PRibForGlyAmidine_synth_PurL"/>
</dbReference>
<protein>
    <recommendedName>
        <fullName evidence="8">Phosphoribosylformylglycinamidine synthase subunit PurL</fullName>
        <shortName evidence="8">FGAM synthase</shortName>
        <ecNumber evidence="8">6.3.5.3</ecNumber>
    </recommendedName>
    <alternativeName>
        <fullName evidence="8">Formylglycinamide ribonucleotide amidotransferase subunit II</fullName>
        <shortName evidence="8">FGAR amidotransferase II</shortName>
        <shortName evidence="8">FGAR-AT II</shortName>
    </alternativeName>
    <alternativeName>
        <fullName evidence="8">Glutamine amidotransferase PurL</fullName>
    </alternativeName>
    <alternativeName>
        <fullName evidence="8">Phosphoribosylformylglycinamidine synthase subunit II</fullName>
    </alternativeName>
</protein>
<dbReference type="GO" id="GO:0005524">
    <property type="term" value="F:ATP binding"/>
    <property type="evidence" value="ECO:0007669"/>
    <property type="project" value="UniProtKB-UniRule"/>
</dbReference>
<dbReference type="PANTHER" id="PTHR43555">
    <property type="entry name" value="PHOSPHORIBOSYLFORMYLGLYCINAMIDINE SYNTHASE SUBUNIT PURL"/>
    <property type="match status" value="1"/>
</dbReference>
<evidence type="ECO:0000256" key="2">
    <source>
        <dbReference type="ARBA" id="ARBA00022598"/>
    </source>
</evidence>
<keyword evidence="6 8" id="KW-0067">ATP-binding</keyword>
<dbReference type="SUPFAM" id="SSF55326">
    <property type="entry name" value="PurM N-terminal domain-like"/>
    <property type="match status" value="2"/>
</dbReference>
<feature type="binding site" evidence="8">
    <location>
        <position position="231"/>
    </location>
    <ligand>
        <name>substrate</name>
    </ligand>
</feature>
<feature type="binding site" evidence="8">
    <location>
        <position position="499"/>
    </location>
    <ligand>
        <name>ATP</name>
        <dbReference type="ChEBI" id="CHEBI:30616"/>
    </ligand>
</feature>
<evidence type="ECO:0000256" key="8">
    <source>
        <dbReference type="HAMAP-Rule" id="MF_00420"/>
    </source>
</evidence>
<evidence type="ECO:0000256" key="5">
    <source>
        <dbReference type="ARBA" id="ARBA00022755"/>
    </source>
</evidence>
<reference evidence="13 14" key="1">
    <citation type="journal article" date="2014" name="Int. J. Syst. Evol. Microbiol.">
        <title>Complete genome sequence of Corynebacterium casei LMG S-19264T (=DSM 44701T), isolated from a smear-ripened cheese.</title>
        <authorList>
            <consortium name="US DOE Joint Genome Institute (JGI-PGF)"/>
            <person name="Walter F."/>
            <person name="Albersmeier A."/>
            <person name="Kalinowski J."/>
            <person name="Ruckert C."/>
        </authorList>
    </citation>
    <scope>NUCLEOTIDE SEQUENCE [LARGE SCALE GENOMIC DNA]</scope>
    <source>
        <strain evidence="13 14">CGMCC 4.7215</strain>
    </source>
</reference>
<feature type="domain" description="PurM-like N-terminal" evidence="10">
    <location>
        <begin position="59"/>
        <end position="178"/>
    </location>
</feature>
<keyword evidence="1 8" id="KW-0963">Cytoplasm</keyword>
<feature type="binding site" evidence="8">
    <location>
        <begin position="303"/>
        <end position="305"/>
    </location>
    <ligand>
        <name>substrate</name>
    </ligand>
</feature>
<comment type="catalytic activity">
    <reaction evidence="8">
        <text>N(2)-formyl-N(1)-(5-phospho-beta-D-ribosyl)glycinamide + L-glutamine + ATP + H2O = 2-formamido-N(1)-(5-O-phospho-beta-D-ribosyl)acetamidine + L-glutamate + ADP + phosphate + H(+)</text>
        <dbReference type="Rhea" id="RHEA:17129"/>
        <dbReference type="ChEBI" id="CHEBI:15377"/>
        <dbReference type="ChEBI" id="CHEBI:15378"/>
        <dbReference type="ChEBI" id="CHEBI:29985"/>
        <dbReference type="ChEBI" id="CHEBI:30616"/>
        <dbReference type="ChEBI" id="CHEBI:43474"/>
        <dbReference type="ChEBI" id="CHEBI:58359"/>
        <dbReference type="ChEBI" id="CHEBI:147286"/>
        <dbReference type="ChEBI" id="CHEBI:147287"/>
        <dbReference type="ChEBI" id="CHEBI:456216"/>
        <dbReference type="EC" id="6.3.5.3"/>
    </reaction>
</comment>
<dbReference type="InterPro" id="IPR010918">
    <property type="entry name" value="PurM-like_C_dom"/>
</dbReference>
<dbReference type="PIRSF" id="PIRSF001587">
    <property type="entry name" value="FGAM_synthase_II"/>
    <property type="match status" value="1"/>
</dbReference>
<feature type="active site" evidence="8">
    <location>
        <position position="34"/>
    </location>
</feature>
<feature type="binding site" evidence="8">
    <location>
        <position position="259"/>
    </location>
    <ligand>
        <name>Mg(2+)</name>
        <dbReference type="ChEBI" id="CHEBI:18420"/>
        <label>2</label>
    </ligand>
</feature>
<dbReference type="GO" id="GO:0000287">
    <property type="term" value="F:magnesium ion binding"/>
    <property type="evidence" value="ECO:0007669"/>
    <property type="project" value="UniProtKB-UniRule"/>
</dbReference>
<evidence type="ECO:0000256" key="3">
    <source>
        <dbReference type="ARBA" id="ARBA00022723"/>
    </source>
</evidence>
<comment type="function">
    <text evidence="8">Part of the phosphoribosylformylglycinamidine synthase complex involved in the purines biosynthetic pathway. Catalyzes the ATP-dependent conversion of formylglycinamide ribonucleotide (FGAR) and glutamine to yield formylglycinamidine ribonucleotide (FGAM) and glutamate. The FGAM synthase complex is composed of three subunits. PurQ produces an ammonia molecule by converting glutamine to glutamate. PurL transfers the ammonia molecule to FGAR to form FGAM in an ATP-dependent manner. PurS interacts with PurQ and PurL and is thought to assist in the transfer of the ammonia molecule from PurQ to PurL.</text>
</comment>
<dbReference type="GO" id="GO:0005737">
    <property type="term" value="C:cytoplasm"/>
    <property type="evidence" value="ECO:0007669"/>
    <property type="project" value="UniProtKB-SubCell"/>
</dbReference>
<dbReference type="CDD" id="cd02204">
    <property type="entry name" value="PurL_repeat2"/>
    <property type="match status" value="1"/>
</dbReference>
<feature type="domain" description="PurM-like C-terminal" evidence="11">
    <location>
        <begin position="591"/>
        <end position="711"/>
    </location>
</feature>
<dbReference type="SUPFAM" id="SSF56042">
    <property type="entry name" value="PurM C-terminal domain-like"/>
    <property type="match status" value="2"/>
</dbReference>
<comment type="similarity">
    <text evidence="8">Belongs to the FGAMS family.</text>
</comment>
<feature type="domain" description="Phosphoribosylformylglycinamidine synthase linker" evidence="12">
    <location>
        <begin position="2"/>
        <end position="37"/>
    </location>
</feature>
<dbReference type="RefSeq" id="WP_267637584.1">
    <property type="nucleotide sequence ID" value="NZ_JAODIY010000010.1"/>
</dbReference>
<dbReference type="Gene3D" id="3.30.1330.10">
    <property type="entry name" value="PurM-like, N-terminal domain"/>
    <property type="match status" value="2"/>
</dbReference>
<keyword evidence="2 8" id="KW-0436">Ligase</keyword>
<feature type="active site" description="Proton acceptor" evidence="8">
    <location>
        <position position="84"/>
    </location>
</feature>
<feature type="domain" description="PurM-like N-terminal" evidence="10">
    <location>
        <begin position="427"/>
        <end position="559"/>
    </location>
</feature>
<dbReference type="GO" id="GO:0004642">
    <property type="term" value="F:phosphoribosylformylglycinamidine synthase activity"/>
    <property type="evidence" value="ECO:0007669"/>
    <property type="project" value="UniProtKB-UniRule"/>
</dbReference>